<name>A0A9D1STT4_9FIRM</name>
<gene>
    <name evidence="1" type="ORF">IAD24_05055</name>
</gene>
<protein>
    <submittedName>
        <fullName evidence="1">Uncharacterized protein</fullName>
    </submittedName>
</protein>
<comment type="caution">
    <text evidence="1">The sequence shown here is derived from an EMBL/GenBank/DDBJ whole genome shotgun (WGS) entry which is preliminary data.</text>
</comment>
<dbReference type="AlphaFoldDB" id="A0A9D1STT4"/>
<reference evidence="1" key="2">
    <citation type="journal article" date="2021" name="PeerJ">
        <title>Extensive microbial diversity within the chicken gut microbiome revealed by metagenomics and culture.</title>
        <authorList>
            <person name="Gilroy R."/>
            <person name="Ravi A."/>
            <person name="Getino M."/>
            <person name="Pursley I."/>
            <person name="Horton D.L."/>
            <person name="Alikhan N.F."/>
            <person name="Baker D."/>
            <person name="Gharbi K."/>
            <person name="Hall N."/>
            <person name="Watson M."/>
            <person name="Adriaenssens E.M."/>
            <person name="Foster-Nyarko E."/>
            <person name="Jarju S."/>
            <person name="Secka A."/>
            <person name="Antonio M."/>
            <person name="Oren A."/>
            <person name="Chaudhuri R.R."/>
            <person name="La Ragione R."/>
            <person name="Hildebrand F."/>
            <person name="Pallen M.J."/>
        </authorList>
    </citation>
    <scope>NUCLEOTIDE SEQUENCE</scope>
    <source>
        <strain evidence="1">ChiGjej2B2-16831</strain>
    </source>
</reference>
<accession>A0A9D1STT4</accession>
<reference evidence="1" key="1">
    <citation type="submission" date="2020-10" db="EMBL/GenBank/DDBJ databases">
        <authorList>
            <person name="Gilroy R."/>
        </authorList>
    </citation>
    <scope>NUCLEOTIDE SEQUENCE</scope>
    <source>
        <strain evidence="1">ChiGjej2B2-16831</strain>
    </source>
</reference>
<organism evidence="1 2">
    <name type="scientific">Candidatus Aphodomorpha intestinavium</name>
    <dbReference type="NCBI Taxonomy" id="2840672"/>
    <lineage>
        <taxon>Bacteria</taxon>
        <taxon>Bacillati</taxon>
        <taxon>Bacillota</taxon>
        <taxon>Clostridia</taxon>
        <taxon>Eubacteriales</taxon>
        <taxon>Candidatus Aphodomorpha</taxon>
    </lineage>
</organism>
<sequence length="92" mass="10300">MQYITEEQMHRIESDTCAALRNEPRATIRIEPLHGEAYWEGGINGHFFRVPTGVPVEVPESLARLIAAGERVRVASAERLSPYRRGGGRRVG</sequence>
<proteinExistence type="predicted"/>
<evidence type="ECO:0000313" key="2">
    <source>
        <dbReference type="Proteomes" id="UP000824128"/>
    </source>
</evidence>
<dbReference type="Proteomes" id="UP000824128">
    <property type="component" value="Unassembled WGS sequence"/>
</dbReference>
<dbReference type="EMBL" id="DVNZ01000160">
    <property type="protein sequence ID" value="HIU94511.1"/>
    <property type="molecule type" value="Genomic_DNA"/>
</dbReference>
<evidence type="ECO:0000313" key="1">
    <source>
        <dbReference type="EMBL" id="HIU94511.1"/>
    </source>
</evidence>